<feature type="transmembrane region" description="Helical" evidence="1">
    <location>
        <begin position="57"/>
        <end position="77"/>
    </location>
</feature>
<sequence>MKLLLNWILSACALLLVASVYSGLQVHSFGSALWAVVVISLLNLLVRPILVVLTLPVTLLTVGLFLFIINGLMFWAAANLLWGLSVSGFWAAVWAAFLYSLLGMVIDSALGRLFP</sequence>
<dbReference type="PANTHER" id="PTHR37309">
    <property type="entry name" value="SLR0284 PROTEIN"/>
    <property type="match status" value="1"/>
</dbReference>
<accession>A0A2A7V058</accession>
<dbReference type="STRING" id="1219032.GCA_001515545_02356"/>
<name>A0A2A7V058_COMTR</name>
<proteinExistence type="predicted"/>
<dbReference type="PANTHER" id="PTHR37309:SF1">
    <property type="entry name" value="SLR0284 PROTEIN"/>
    <property type="match status" value="1"/>
</dbReference>
<dbReference type="Pfam" id="PF04020">
    <property type="entry name" value="Phage_holin_4_2"/>
    <property type="match status" value="1"/>
</dbReference>
<keyword evidence="1" id="KW-0472">Membrane</keyword>
<dbReference type="GeneID" id="80803572"/>
<evidence type="ECO:0000313" key="3">
    <source>
        <dbReference type="Proteomes" id="UP000220246"/>
    </source>
</evidence>
<comment type="caution">
    <text evidence="2">The sequence shown here is derived from an EMBL/GenBank/DDBJ whole genome shotgun (WGS) entry which is preliminary data.</text>
</comment>
<dbReference type="RefSeq" id="WP_066538389.1">
    <property type="nucleotide sequence ID" value="NZ_PDEA01000001.1"/>
</dbReference>
<keyword evidence="3" id="KW-1185">Reference proteome</keyword>
<evidence type="ECO:0000313" key="2">
    <source>
        <dbReference type="EMBL" id="PEH90811.1"/>
    </source>
</evidence>
<reference evidence="3" key="1">
    <citation type="submission" date="2017-09" db="EMBL/GenBank/DDBJ databases">
        <title>FDA dAtabase for Regulatory Grade micrObial Sequences (FDA-ARGOS): Supporting development and validation of Infectious Disease Dx tests.</title>
        <authorList>
            <person name="Minogue T."/>
            <person name="Wolcott M."/>
            <person name="Wasieloski L."/>
            <person name="Aguilar W."/>
            <person name="Moore D."/>
            <person name="Tallon L."/>
            <person name="Sadzewicz L."/>
            <person name="Ott S."/>
            <person name="Zhao X."/>
            <person name="Nagaraj S."/>
            <person name="Vavikolanu K."/>
            <person name="Aluvathingal J."/>
            <person name="Nadendla S."/>
            <person name="Sichtig H."/>
        </authorList>
    </citation>
    <scope>NUCLEOTIDE SEQUENCE [LARGE SCALE GENOMIC DNA]</scope>
    <source>
        <strain evidence="3">FDAARGOS_394</strain>
    </source>
</reference>
<keyword evidence="1" id="KW-1133">Transmembrane helix</keyword>
<protein>
    <submittedName>
        <fullName evidence="2">Phage holin family protein</fullName>
    </submittedName>
</protein>
<organism evidence="2 3">
    <name type="scientific">Comamonas terrigena</name>
    <dbReference type="NCBI Taxonomy" id="32013"/>
    <lineage>
        <taxon>Bacteria</taxon>
        <taxon>Pseudomonadati</taxon>
        <taxon>Pseudomonadota</taxon>
        <taxon>Betaproteobacteria</taxon>
        <taxon>Burkholderiales</taxon>
        <taxon>Comamonadaceae</taxon>
        <taxon>Comamonas</taxon>
    </lineage>
</organism>
<dbReference type="OrthoDB" id="9797048at2"/>
<dbReference type="AlphaFoldDB" id="A0A2A7V058"/>
<keyword evidence="1" id="KW-0812">Transmembrane</keyword>
<dbReference type="EMBL" id="PDEA01000001">
    <property type="protein sequence ID" value="PEH90811.1"/>
    <property type="molecule type" value="Genomic_DNA"/>
</dbReference>
<evidence type="ECO:0000256" key="1">
    <source>
        <dbReference type="SAM" id="Phobius"/>
    </source>
</evidence>
<dbReference type="InterPro" id="IPR007165">
    <property type="entry name" value="Phage_holin_4_2"/>
</dbReference>
<gene>
    <name evidence="2" type="ORF">CRM82_02315</name>
</gene>
<feature type="transmembrane region" description="Helical" evidence="1">
    <location>
        <begin position="89"/>
        <end position="110"/>
    </location>
</feature>
<dbReference type="Proteomes" id="UP000220246">
    <property type="component" value="Unassembled WGS sequence"/>
</dbReference>